<accession>A0A8J4ULP5</accession>
<evidence type="ECO:0000313" key="2">
    <source>
        <dbReference type="Proteomes" id="UP000727407"/>
    </source>
</evidence>
<sequence>DSVAASVRLEGSGVSHAQPSSCVLEGGKFTDFTGTFFDICHSCLRGHFSCSASNTDKYISTFFLPGSFSK</sequence>
<feature type="non-terminal residue" evidence="1">
    <location>
        <position position="1"/>
    </location>
</feature>
<organism evidence="1 2">
    <name type="scientific">Clarias magur</name>
    <name type="common">Asian catfish</name>
    <name type="synonym">Macropteronotus magur</name>
    <dbReference type="NCBI Taxonomy" id="1594786"/>
    <lineage>
        <taxon>Eukaryota</taxon>
        <taxon>Metazoa</taxon>
        <taxon>Chordata</taxon>
        <taxon>Craniata</taxon>
        <taxon>Vertebrata</taxon>
        <taxon>Euteleostomi</taxon>
        <taxon>Actinopterygii</taxon>
        <taxon>Neopterygii</taxon>
        <taxon>Teleostei</taxon>
        <taxon>Ostariophysi</taxon>
        <taxon>Siluriformes</taxon>
        <taxon>Clariidae</taxon>
        <taxon>Clarias</taxon>
    </lineage>
</organism>
<name>A0A8J4ULP5_CLAMG</name>
<keyword evidence="2" id="KW-1185">Reference proteome</keyword>
<dbReference type="EMBL" id="QNUK01000227">
    <property type="protein sequence ID" value="KAF5897635.1"/>
    <property type="molecule type" value="Genomic_DNA"/>
</dbReference>
<feature type="non-terminal residue" evidence="1">
    <location>
        <position position="70"/>
    </location>
</feature>
<protein>
    <submittedName>
        <fullName evidence="1">Putative beta-galactosidase C</fullName>
    </submittedName>
</protein>
<gene>
    <name evidence="1" type="primary">lacC</name>
    <name evidence="1" type="ORF">DAT39_012671</name>
</gene>
<dbReference type="Proteomes" id="UP000727407">
    <property type="component" value="Unassembled WGS sequence"/>
</dbReference>
<comment type="caution">
    <text evidence="1">The sequence shown here is derived from an EMBL/GenBank/DDBJ whole genome shotgun (WGS) entry which is preliminary data.</text>
</comment>
<dbReference type="AlphaFoldDB" id="A0A8J4ULP5"/>
<evidence type="ECO:0000313" key="1">
    <source>
        <dbReference type="EMBL" id="KAF5897635.1"/>
    </source>
</evidence>
<proteinExistence type="predicted"/>
<reference evidence="1" key="1">
    <citation type="submission" date="2020-07" db="EMBL/GenBank/DDBJ databases">
        <title>Clarias magur genome sequencing, assembly and annotation.</title>
        <authorList>
            <person name="Kushwaha B."/>
            <person name="Kumar R."/>
            <person name="Das P."/>
            <person name="Joshi C.G."/>
            <person name="Kumar D."/>
            <person name="Nagpure N.S."/>
            <person name="Pandey M."/>
            <person name="Agarwal S."/>
            <person name="Srivastava S."/>
            <person name="Singh M."/>
            <person name="Sahoo L."/>
            <person name="Jayasankar P."/>
            <person name="Meher P.K."/>
            <person name="Koringa P.G."/>
            <person name="Iquebal M.A."/>
            <person name="Das S.P."/>
            <person name="Bit A."/>
            <person name="Patnaik S."/>
            <person name="Patel N."/>
            <person name="Shah T.M."/>
            <person name="Hinsu A."/>
            <person name="Jena J.K."/>
        </authorList>
    </citation>
    <scope>NUCLEOTIDE SEQUENCE</scope>
    <source>
        <strain evidence="1">CIFAMagur01</strain>
        <tissue evidence="1">Testis</tissue>
    </source>
</reference>